<evidence type="ECO:0000313" key="2">
    <source>
        <dbReference type="EMBL" id="KIO28191.1"/>
    </source>
</evidence>
<dbReference type="Proteomes" id="UP000054248">
    <property type="component" value="Unassembled WGS sequence"/>
</dbReference>
<evidence type="ECO:0000256" key="1">
    <source>
        <dbReference type="SAM" id="MobiDB-lite"/>
    </source>
</evidence>
<gene>
    <name evidence="2" type="ORF">M407DRAFT_22670</name>
</gene>
<sequence>MCMPVKCDTCGKTTWKGCGRHVDQVMANVPEDDRCKGHDDTASKSKAEGSST</sequence>
<dbReference type="STRING" id="1051891.A0A0C3QL16"/>
<feature type="region of interest" description="Disordered" evidence="1">
    <location>
        <begin position="31"/>
        <end position="52"/>
    </location>
</feature>
<reference evidence="2 3" key="1">
    <citation type="submission" date="2014-04" db="EMBL/GenBank/DDBJ databases">
        <authorList>
            <consortium name="DOE Joint Genome Institute"/>
            <person name="Kuo A."/>
            <person name="Girlanda M."/>
            <person name="Perotto S."/>
            <person name="Kohler A."/>
            <person name="Nagy L.G."/>
            <person name="Floudas D."/>
            <person name="Copeland A."/>
            <person name="Barry K.W."/>
            <person name="Cichocki N."/>
            <person name="Veneault-Fourrey C."/>
            <person name="LaButti K."/>
            <person name="Lindquist E.A."/>
            <person name="Lipzen A."/>
            <person name="Lundell T."/>
            <person name="Morin E."/>
            <person name="Murat C."/>
            <person name="Sun H."/>
            <person name="Tunlid A."/>
            <person name="Henrissat B."/>
            <person name="Grigoriev I.V."/>
            <person name="Hibbett D.S."/>
            <person name="Martin F."/>
            <person name="Nordberg H.P."/>
            <person name="Cantor M.N."/>
            <person name="Hua S.X."/>
        </authorList>
    </citation>
    <scope>NUCLEOTIDE SEQUENCE [LARGE SCALE GENOMIC DNA]</scope>
    <source>
        <strain evidence="2 3">MUT 4182</strain>
    </source>
</reference>
<dbReference type="AlphaFoldDB" id="A0A0C3QL16"/>
<proteinExistence type="predicted"/>
<organism evidence="2 3">
    <name type="scientific">Tulasnella calospora MUT 4182</name>
    <dbReference type="NCBI Taxonomy" id="1051891"/>
    <lineage>
        <taxon>Eukaryota</taxon>
        <taxon>Fungi</taxon>
        <taxon>Dikarya</taxon>
        <taxon>Basidiomycota</taxon>
        <taxon>Agaricomycotina</taxon>
        <taxon>Agaricomycetes</taxon>
        <taxon>Cantharellales</taxon>
        <taxon>Tulasnellaceae</taxon>
        <taxon>Tulasnella</taxon>
    </lineage>
</organism>
<name>A0A0C3QL16_9AGAM</name>
<dbReference type="OrthoDB" id="88410at2759"/>
<dbReference type="HOGENOM" id="CLU_175850_2_0_1"/>
<dbReference type="PANTHER" id="PTHR34724">
    <property type="entry name" value="OS12G0596101 PROTEIN"/>
    <property type="match status" value="1"/>
</dbReference>
<evidence type="ECO:0000313" key="3">
    <source>
        <dbReference type="Proteomes" id="UP000054248"/>
    </source>
</evidence>
<protein>
    <submittedName>
        <fullName evidence="2">Uncharacterized protein</fullName>
    </submittedName>
</protein>
<accession>A0A0C3QL16</accession>
<keyword evidence="3" id="KW-1185">Reference proteome</keyword>
<dbReference type="PANTHER" id="PTHR34724:SF2">
    <property type="entry name" value="OS12G0596101 PROTEIN"/>
    <property type="match status" value="1"/>
</dbReference>
<dbReference type="EMBL" id="KN822998">
    <property type="protein sequence ID" value="KIO28191.1"/>
    <property type="molecule type" value="Genomic_DNA"/>
</dbReference>
<reference evidence="3" key="2">
    <citation type="submission" date="2015-01" db="EMBL/GenBank/DDBJ databases">
        <title>Evolutionary Origins and Diversification of the Mycorrhizal Mutualists.</title>
        <authorList>
            <consortium name="DOE Joint Genome Institute"/>
            <consortium name="Mycorrhizal Genomics Consortium"/>
            <person name="Kohler A."/>
            <person name="Kuo A."/>
            <person name="Nagy L.G."/>
            <person name="Floudas D."/>
            <person name="Copeland A."/>
            <person name="Barry K.W."/>
            <person name="Cichocki N."/>
            <person name="Veneault-Fourrey C."/>
            <person name="LaButti K."/>
            <person name="Lindquist E.A."/>
            <person name="Lipzen A."/>
            <person name="Lundell T."/>
            <person name="Morin E."/>
            <person name="Murat C."/>
            <person name="Riley R."/>
            <person name="Ohm R."/>
            <person name="Sun H."/>
            <person name="Tunlid A."/>
            <person name="Henrissat B."/>
            <person name="Grigoriev I.V."/>
            <person name="Hibbett D.S."/>
            <person name="Martin F."/>
        </authorList>
    </citation>
    <scope>NUCLEOTIDE SEQUENCE [LARGE SCALE GENOMIC DNA]</scope>
    <source>
        <strain evidence="3">MUT 4182</strain>
    </source>
</reference>